<keyword evidence="3" id="KW-1185">Reference proteome</keyword>
<name>A0AAW0UEJ6_SCYPA</name>
<organism evidence="2 3">
    <name type="scientific">Scylla paramamosain</name>
    <name type="common">Mud crab</name>
    <dbReference type="NCBI Taxonomy" id="85552"/>
    <lineage>
        <taxon>Eukaryota</taxon>
        <taxon>Metazoa</taxon>
        <taxon>Ecdysozoa</taxon>
        <taxon>Arthropoda</taxon>
        <taxon>Crustacea</taxon>
        <taxon>Multicrustacea</taxon>
        <taxon>Malacostraca</taxon>
        <taxon>Eumalacostraca</taxon>
        <taxon>Eucarida</taxon>
        <taxon>Decapoda</taxon>
        <taxon>Pleocyemata</taxon>
        <taxon>Brachyura</taxon>
        <taxon>Eubrachyura</taxon>
        <taxon>Portunoidea</taxon>
        <taxon>Portunidae</taxon>
        <taxon>Portuninae</taxon>
        <taxon>Scylla</taxon>
    </lineage>
</organism>
<evidence type="ECO:0000313" key="3">
    <source>
        <dbReference type="Proteomes" id="UP001487740"/>
    </source>
</evidence>
<evidence type="ECO:0000256" key="1">
    <source>
        <dbReference type="SAM" id="MobiDB-lite"/>
    </source>
</evidence>
<evidence type="ECO:0000313" key="2">
    <source>
        <dbReference type="EMBL" id="KAK8398500.1"/>
    </source>
</evidence>
<sequence>MKRNCNQRIFNMTPVPGPSLGCGYYATRPARHAASRSVPGGKELRKQGGERFGENVKMADSLRCAERMSGCSSHPLSGAPVPIQHLRPRGSTSCMLLFFSPFYYCLGSWE</sequence>
<accession>A0AAW0UEJ6</accession>
<reference evidence="2 3" key="1">
    <citation type="submission" date="2023-03" db="EMBL/GenBank/DDBJ databases">
        <title>High-quality genome of Scylla paramamosain provides insights in environmental adaptation.</title>
        <authorList>
            <person name="Zhang L."/>
        </authorList>
    </citation>
    <scope>NUCLEOTIDE SEQUENCE [LARGE SCALE GENOMIC DNA]</scope>
    <source>
        <strain evidence="2">LZ_2023a</strain>
        <tissue evidence="2">Muscle</tissue>
    </source>
</reference>
<dbReference type="AlphaFoldDB" id="A0AAW0UEJ6"/>
<comment type="caution">
    <text evidence="2">The sequence shown here is derived from an EMBL/GenBank/DDBJ whole genome shotgun (WGS) entry which is preliminary data.</text>
</comment>
<feature type="compositionally biased region" description="Basic and acidic residues" evidence="1">
    <location>
        <begin position="42"/>
        <end position="52"/>
    </location>
</feature>
<proteinExistence type="predicted"/>
<dbReference type="EMBL" id="JARAKH010000012">
    <property type="protein sequence ID" value="KAK8398500.1"/>
    <property type="molecule type" value="Genomic_DNA"/>
</dbReference>
<gene>
    <name evidence="2" type="ORF">O3P69_003977</name>
</gene>
<dbReference type="Proteomes" id="UP001487740">
    <property type="component" value="Unassembled WGS sequence"/>
</dbReference>
<feature type="region of interest" description="Disordered" evidence="1">
    <location>
        <begin position="33"/>
        <end position="52"/>
    </location>
</feature>
<protein>
    <submittedName>
        <fullName evidence="2">Uncharacterized protein</fullName>
    </submittedName>
</protein>